<keyword evidence="2" id="KW-1185">Reference proteome</keyword>
<proteinExistence type="predicted"/>
<evidence type="ECO:0008006" key="3">
    <source>
        <dbReference type="Google" id="ProtNLM"/>
    </source>
</evidence>
<sequence>MNFQTQLGLVHQVDKNYPNNSLGVKGGFGVYRQVNFGILGLEGDLIHLSGKESENDFAGFSYSVKFNLLFKTWAIRDRHLYLGPGIGVFGSFSNPGVTNGYGFKALYPIQIAKMPMYLGYDFDLNLFGYYRNSLGLSYWF</sequence>
<dbReference type="EMBL" id="JAHVHP010000002">
    <property type="protein sequence ID" value="MBY5952366.1"/>
    <property type="molecule type" value="Genomic_DNA"/>
</dbReference>
<dbReference type="Proteomes" id="UP000766609">
    <property type="component" value="Unassembled WGS sequence"/>
</dbReference>
<organism evidence="1 2">
    <name type="scientific">Algoriphagus marincola</name>
    <dbReference type="NCBI Taxonomy" id="264027"/>
    <lineage>
        <taxon>Bacteria</taxon>
        <taxon>Pseudomonadati</taxon>
        <taxon>Bacteroidota</taxon>
        <taxon>Cytophagia</taxon>
        <taxon>Cytophagales</taxon>
        <taxon>Cyclobacteriaceae</taxon>
        <taxon>Algoriphagus</taxon>
    </lineage>
</organism>
<accession>A0ABS7N7Q7</accession>
<reference evidence="1 2" key="1">
    <citation type="submission" date="2021-06" db="EMBL/GenBank/DDBJ databases">
        <title>44 bacteria genomes isolated from Dapeng, Shenzhen.</title>
        <authorList>
            <person name="Zheng W."/>
            <person name="Yu S."/>
            <person name="Huang Y."/>
        </authorList>
    </citation>
    <scope>NUCLEOTIDE SEQUENCE [LARGE SCALE GENOMIC DNA]</scope>
    <source>
        <strain evidence="1 2">DP5N14-6</strain>
    </source>
</reference>
<evidence type="ECO:0000313" key="2">
    <source>
        <dbReference type="Proteomes" id="UP000766609"/>
    </source>
</evidence>
<evidence type="ECO:0000313" key="1">
    <source>
        <dbReference type="EMBL" id="MBY5952366.1"/>
    </source>
</evidence>
<comment type="caution">
    <text evidence="1">The sequence shown here is derived from an EMBL/GenBank/DDBJ whole genome shotgun (WGS) entry which is preliminary data.</text>
</comment>
<protein>
    <recommendedName>
        <fullName evidence="3">Outer membrane insertion C-terminal signal</fullName>
    </recommendedName>
</protein>
<dbReference type="RefSeq" id="WP_222584683.1">
    <property type="nucleotide sequence ID" value="NZ_JAHVHP010000002.1"/>
</dbReference>
<name>A0ABS7N7Q7_9BACT</name>
<gene>
    <name evidence="1" type="ORF">KUV23_15370</name>
</gene>